<organism evidence="2 3">
    <name type="scientific">Pelagovum pacificum</name>
    <dbReference type="NCBI Taxonomy" id="2588711"/>
    <lineage>
        <taxon>Bacteria</taxon>
        <taxon>Pseudomonadati</taxon>
        <taxon>Pseudomonadota</taxon>
        <taxon>Alphaproteobacteria</taxon>
        <taxon>Rhodobacterales</taxon>
        <taxon>Paracoccaceae</taxon>
        <taxon>Pelagovum</taxon>
    </lineage>
</organism>
<keyword evidence="3" id="KW-1185">Reference proteome</keyword>
<dbReference type="PANTHER" id="PTHR39175:SF1">
    <property type="entry name" value="FAMILY PROTEIN, PUTATIVE (AFU_ORTHOLOGUE AFUA_3G15060)-RELATED"/>
    <property type="match status" value="1"/>
</dbReference>
<dbReference type="RefSeq" id="WP_140194744.1">
    <property type="nucleotide sequence ID" value="NZ_CP065915.1"/>
</dbReference>
<evidence type="ECO:0000259" key="1">
    <source>
        <dbReference type="PROSITE" id="PS51819"/>
    </source>
</evidence>
<gene>
    <name evidence="2" type="ORF">FHY64_11775</name>
</gene>
<accession>A0A5C5GIE3</accession>
<dbReference type="PANTHER" id="PTHR39175">
    <property type="entry name" value="FAMILY PROTEIN, PUTATIVE (AFU_ORTHOLOGUE AFUA_3G15060)-RELATED"/>
    <property type="match status" value="1"/>
</dbReference>
<dbReference type="PROSITE" id="PS51819">
    <property type="entry name" value="VOC"/>
    <property type="match status" value="1"/>
</dbReference>
<evidence type="ECO:0000313" key="3">
    <source>
        <dbReference type="Proteomes" id="UP000314011"/>
    </source>
</evidence>
<feature type="domain" description="VOC" evidence="1">
    <location>
        <begin position="2"/>
        <end position="116"/>
    </location>
</feature>
<name>A0A5C5GIE3_9RHOB</name>
<dbReference type="InterPro" id="IPR037523">
    <property type="entry name" value="VOC_core"/>
</dbReference>
<proteinExistence type="predicted"/>
<dbReference type="OrthoDB" id="9813630at2"/>
<dbReference type="Gene3D" id="3.10.180.10">
    <property type="entry name" value="2,3-Dihydroxybiphenyl 1,2-Dioxygenase, domain 1"/>
    <property type="match status" value="1"/>
</dbReference>
<protein>
    <submittedName>
        <fullName evidence="2">Glyoxalase</fullName>
    </submittedName>
</protein>
<comment type="caution">
    <text evidence="2">The sequence shown here is derived from an EMBL/GenBank/DDBJ whole genome shotgun (WGS) entry which is preliminary data.</text>
</comment>
<dbReference type="AlphaFoldDB" id="A0A5C5GIE3"/>
<dbReference type="Pfam" id="PF00903">
    <property type="entry name" value="Glyoxalase"/>
    <property type="match status" value="1"/>
</dbReference>
<dbReference type="InterPro" id="IPR029068">
    <property type="entry name" value="Glyas_Bleomycin-R_OHBP_Dase"/>
</dbReference>
<dbReference type="InterPro" id="IPR004360">
    <property type="entry name" value="Glyas_Fos-R_dOase_dom"/>
</dbReference>
<evidence type="ECO:0000313" key="2">
    <source>
        <dbReference type="EMBL" id="TNY33907.1"/>
    </source>
</evidence>
<dbReference type="EMBL" id="VFFF01000001">
    <property type="protein sequence ID" value="TNY33907.1"/>
    <property type="molecule type" value="Genomic_DNA"/>
</dbReference>
<reference evidence="2 3" key="1">
    <citation type="submission" date="2019-06" db="EMBL/GenBank/DDBJ databases">
        <title>Genome of new Rhodobacteraceae sp. SM1903.</title>
        <authorList>
            <person name="Ren X."/>
        </authorList>
    </citation>
    <scope>NUCLEOTIDE SEQUENCE [LARGE SCALE GENOMIC DNA]</scope>
    <source>
        <strain evidence="2 3">SM1903</strain>
    </source>
</reference>
<dbReference type="SUPFAM" id="SSF54593">
    <property type="entry name" value="Glyoxalase/Bleomycin resistance protein/Dihydroxybiphenyl dioxygenase"/>
    <property type="match status" value="1"/>
</dbReference>
<sequence>MRIDHVQLAMPEGQEDTARVFWIGAVGMEEMEKPEPLRARGGVWFRSGEAQLHLGVEDPFLPARKAHPCFAVDALDELADRLLAAEVEPQWDESLPHVRRFFVADPFGNRVEFLQR</sequence>
<dbReference type="Proteomes" id="UP000314011">
    <property type="component" value="Unassembled WGS sequence"/>
</dbReference>